<dbReference type="Pfam" id="PF01593">
    <property type="entry name" value="Amino_oxidase"/>
    <property type="match status" value="1"/>
</dbReference>
<evidence type="ECO:0000313" key="6">
    <source>
        <dbReference type="EMBL" id="CDW87858.1"/>
    </source>
</evidence>
<dbReference type="OrthoDB" id="406280at2759"/>
<dbReference type="Gene3D" id="3.50.50.60">
    <property type="entry name" value="FAD/NAD(P)-binding domain"/>
    <property type="match status" value="1"/>
</dbReference>
<name>A0A078B2X3_STYLE</name>
<dbReference type="InParanoid" id="A0A078B2X3"/>
<sequence>MENPEQIYDVIIIGAGISGLGAANHLKEQGYENVLILESQDRVGGRIYSQNLNDEVTVELGASWIHGIGPGANDIPEWRDKMNPLYELSTKYNIKTAKTFNDMYETDQQKIFWYKGGEMPSDIYPIVYESRSFYQQNCKETDEELSLHEFFKKFDFGPYQDDEKLKKSILGFDYESEYDGDLSQLSARQINNLQHFDGEERLFPLGYSQIPNALAKSLKINLNSKIQKIDYTRDIIDIQTTNNILYKTRKLIVTVPLAILASNVIEFTPLLPEKKIQSINRLGVGFFDKLIIQFEEVFWDEDIDWLTYISDSETSDWSISFNHYKYMKQPLLVMFNTYSSAIKFSLFNDEELISSALVALNIMYPKAKITRENIKAFKRSNWSTNEHIKMSYSFAKVGCSSADSEEIAKGVDNKVWFAGEHTVFEFLGTVTAAYISGLRAAQNILKEIERDPNQKLELSQ</sequence>
<dbReference type="PANTHER" id="PTHR10742:SF410">
    <property type="entry name" value="LYSINE-SPECIFIC HISTONE DEMETHYLASE 2"/>
    <property type="match status" value="1"/>
</dbReference>
<reference evidence="6 7" key="1">
    <citation type="submission" date="2014-06" db="EMBL/GenBank/DDBJ databases">
        <authorList>
            <person name="Swart Estienne"/>
        </authorList>
    </citation>
    <scope>NUCLEOTIDE SEQUENCE [LARGE SCALE GENOMIC DNA]</scope>
    <source>
        <strain evidence="6 7">130c</strain>
    </source>
</reference>
<evidence type="ECO:0000256" key="4">
    <source>
        <dbReference type="RuleBase" id="RU362067"/>
    </source>
</evidence>
<feature type="binding site" evidence="3">
    <location>
        <position position="18"/>
    </location>
    <ligand>
        <name>FAD</name>
        <dbReference type="ChEBI" id="CHEBI:57692"/>
    </ligand>
</feature>
<protein>
    <recommendedName>
        <fullName evidence="4">Amine oxidase</fullName>
        <ecNumber evidence="4">1.4.3.-</ecNumber>
    </recommendedName>
</protein>
<dbReference type="SUPFAM" id="SSF54373">
    <property type="entry name" value="FAD-linked reductases, C-terminal domain"/>
    <property type="match status" value="1"/>
</dbReference>
<organism evidence="6 7">
    <name type="scientific">Stylonychia lemnae</name>
    <name type="common">Ciliate</name>
    <dbReference type="NCBI Taxonomy" id="5949"/>
    <lineage>
        <taxon>Eukaryota</taxon>
        <taxon>Sar</taxon>
        <taxon>Alveolata</taxon>
        <taxon>Ciliophora</taxon>
        <taxon>Intramacronucleata</taxon>
        <taxon>Spirotrichea</taxon>
        <taxon>Stichotrichia</taxon>
        <taxon>Sporadotrichida</taxon>
        <taxon>Oxytrichidae</taxon>
        <taxon>Stylonychinae</taxon>
        <taxon>Stylonychia</taxon>
    </lineage>
</organism>
<dbReference type="AlphaFoldDB" id="A0A078B2X3"/>
<evidence type="ECO:0000259" key="5">
    <source>
        <dbReference type="Pfam" id="PF01593"/>
    </source>
</evidence>
<evidence type="ECO:0000256" key="3">
    <source>
        <dbReference type="PIRSR" id="PIRSR601613-1"/>
    </source>
</evidence>
<comment type="similarity">
    <text evidence="4">Belongs to the flavin monoamine oxidase family.</text>
</comment>
<dbReference type="InterPro" id="IPR002937">
    <property type="entry name" value="Amino_oxidase"/>
</dbReference>
<dbReference type="PANTHER" id="PTHR10742">
    <property type="entry name" value="FLAVIN MONOAMINE OXIDASE"/>
    <property type="match status" value="1"/>
</dbReference>
<dbReference type="InterPro" id="IPR036188">
    <property type="entry name" value="FAD/NAD-bd_sf"/>
</dbReference>
<dbReference type="InterPro" id="IPR001613">
    <property type="entry name" value="Flavin_amine_oxidase"/>
</dbReference>
<evidence type="ECO:0000313" key="7">
    <source>
        <dbReference type="Proteomes" id="UP000039865"/>
    </source>
</evidence>
<keyword evidence="7" id="KW-1185">Reference proteome</keyword>
<dbReference type="OMA" id="RAVVKCC"/>
<dbReference type="GO" id="GO:0016491">
    <property type="term" value="F:oxidoreductase activity"/>
    <property type="evidence" value="ECO:0007669"/>
    <property type="project" value="UniProtKB-KW"/>
</dbReference>
<gene>
    <name evidence="6" type="primary">Contig18550.g19708</name>
    <name evidence="6" type="ORF">STYLEM_16971</name>
</gene>
<dbReference type="PRINTS" id="PR00757">
    <property type="entry name" value="AMINEOXDASEF"/>
</dbReference>
<keyword evidence="4" id="KW-0274">FAD</keyword>
<proteinExistence type="inferred from homology"/>
<feature type="binding site" evidence="3">
    <location>
        <position position="335"/>
    </location>
    <ligand>
        <name>substrate</name>
    </ligand>
</feature>
<feature type="domain" description="Amine oxidase" evidence="5">
    <location>
        <begin position="17"/>
        <end position="445"/>
    </location>
</feature>
<keyword evidence="2 4" id="KW-0560">Oxidoreductase</keyword>
<dbReference type="EMBL" id="CCKQ01015994">
    <property type="protein sequence ID" value="CDW87858.1"/>
    <property type="molecule type" value="Genomic_DNA"/>
</dbReference>
<dbReference type="Proteomes" id="UP000039865">
    <property type="component" value="Unassembled WGS sequence"/>
</dbReference>
<dbReference type="Gene3D" id="3.90.660.10">
    <property type="match status" value="1"/>
</dbReference>
<comment type="cofactor">
    <cofactor evidence="1 4">
        <name>FAD</name>
        <dbReference type="ChEBI" id="CHEBI:57692"/>
    </cofactor>
</comment>
<evidence type="ECO:0000256" key="2">
    <source>
        <dbReference type="ARBA" id="ARBA00023002"/>
    </source>
</evidence>
<dbReference type="EC" id="1.4.3.-" evidence="4"/>
<dbReference type="InterPro" id="IPR050281">
    <property type="entry name" value="Flavin_monoamine_oxidase"/>
</dbReference>
<keyword evidence="4" id="KW-0285">Flavoprotein</keyword>
<evidence type="ECO:0000256" key="1">
    <source>
        <dbReference type="ARBA" id="ARBA00001974"/>
    </source>
</evidence>
<accession>A0A078B2X3</accession>
<dbReference type="SUPFAM" id="SSF51905">
    <property type="entry name" value="FAD/NAD(P)-binding domain"/>
    <property type="match status" value="1"/>
</dbReference>